<keyword evidence="7" id="KW-0677">Repeat</keyword>
<keyword evidence="5 12" id="KW-0813">Transport</keyword>
<evidence type="ECO:0000256" key="8">
    <source>
        <dbReference type="ARBA" id="ARBA00022989"/>
    </source>
</evidence>
<evidence type="ECO:0000256" key="10">
    <source>
        <dbReference type="ARBA" id="ARBA00023136"/>
    </source>
</evidence>
<dbReference type="GO" id="GO:0000064">
    <property type="term" value="F:L-ornithine transmembrane transporter activity"/>
    <property type="evidence" value="ECO:0007669"/>
    <property type="project" value="TreeGrafter"/>
</dbReference>
<dbReference type="SUPFAM" id="SSF103506">
    <property type="entry name" value="Mitochondrial carrier"/>
    <property type="match status" value="1"/>
</dbReference>
<evidence type="ECO:0000256" key="12">
    <source>
        <dbReference type="RuleBase" id="RU000488"/>
    </source>
</evidence>
<gene>
    <name evidence="13" type="ORF">CANVERA_P3136</name>
</gene>
<evidence type="ECO:0000256" key="7">
    <source>
        <dbReference type="ARBA" id="ARBA00022737"/>
    </source>
</evidence>
<keyword evidence="6 11" id="KW-0812">Transmembrane</keyword>
<dbReference type="PANTHER" id="PTHR45624">
    <property type="entry name" value="MITOCHONDRIAL BASIC AMINO ACIDS TRANSPORTER-RELATED"/>
    <property type="match status" value="1"/>
</dbReference>
<comment type="function">
    <text evidence="1">Mitochondrial transporter that mediates uptake of thiamine pyrophosphate (ThPP) into mitochondria.</text>
</comment>
<dbReference type="PANTHER" id="PTHR45624:SF31">
    <property type="entry name" value="MITOCHONDRIAL ORNITHINE TRANSPORTER 1"/>
    <property type="match status" value="1"/>
</dbReference>
<keyword evidence="14" id="KW-1185">Reference proteome</keyword>
<evidence type="ECO:0000256" key="2">
    <source>
        <dbReference type="ARBA" id="ARBA00004225"/>
    </source>
</evidence>
<feature type="repeat" description="Solcar" evidence="11">
    <location>
        <begin position="207"/>
        <end position="297"/>
    </location>
</feature>
<proteinExistence type="inferred from homology"/>
<dbReference type="InterPro" id="IPR050567">
    <property type="entry name" value="Mitochondrial_Carrier"/>
</dbReference>
<dbReference type="InterPro" id="IPR018108">
    <property type="entry name" value="MCP_transmembrane"/>
</dbReference>
<comment type="subcellular location">
    <subcellularLocation>
        <location evidence="2">Mitochondrion membrane</location>
        <topology evidence="2">Multi-pass membrane protein</topology>
    </subcellularLocation>
</comment>
<sequence length="298" mass="33497">MGNDDIRHELHPFKEISIGAISGMIGKLVEFPFDTIKVRLQSNHHPPISTFQMIKQTFTQEGVINGFYKGLKAPLVGACLETSILFTCYNFSNVYLTKSFHLSDDNFAVKCLSGAFAGFAASFILTPIELVKCQLQVSNLVTRTGSTNIHTYSTIIMKILNEKGIIGLFHGLESTIVREVFGTSIWFGTYEYINQYYRNTKDTYIKNESLRLLISGAMAGLTFNLSVFPIDTIKSNIQTFDLRNHGKPKLNSWQITKYILSKPGGFKNLYNGLGITLIRSIPANAIIFYSYEVLKQNI</sequence>
<evidence type="ECO:0000256" key="5">
    <source>
        <dbReference type="ARBA" id="ARBA00022448"/>
    </source>
</evidence>
<name>A0A9W4XH55_9ASCO</name>
<dbReference type="Proteomes" id="UP001152885">
    <property type="component" value="Unassembled WGS sequence"/>
</dbReference>
<evidence type="ECO:0000256" key="1">
    <source>
        <dbReference type="ARBA" id="ARBA00002238"/>
    </source>
</evidence>
<keyword evidence="9" id="KW-0496">Mitochondrion</keyword>
<dbReference type="OrthoDB" id="2139348at2759"/>
<organism evidence="13 14">
    <name type="scientific">Candida verbasci</name>
    <dbReference type="NCBI Taxonomy" id="1227364"/>
    <lineage>
        <taxon>Eukaryota</taxon>
        <taxon>Fungi</taxon>
        <taxon>Dikarya</taxon>
        <taxon>Ascomycota</taxon>
        <taxon>Saccharomycotina</taxon>
        <taxon>Pichiomycetes</taxon>
        <taxon>Debaryomycetaceae</taxon>
        <taxon>Candida/Lodderomyces clade</taxon>
        <taxon>Candida</taxon>
    </lineage>
</organism>
<dbReference type="AlphaFoldDB" id="A0A9W4XH55"/>
<dbReference type="Gene3D" id="1.50.40.10">
    <property type="entry name" value="Mitochondrial carrier domain"/>
    <property type="match status" value="1"/>
</dbReference>
<keyword evidence="8" id="KW-1133">Transmembrane helix</keyword>
<evidence type="ECO:0000256" key="6">
    <source>
        <dbReference type="ARBA" id="ARBA00022692"/>
    </source>
</evidence>
<dbReference type="Pfam" id="PF00153">
    <property type="entry name" value="Mito_carr"/>
    <property type="match status" value="3"/>
</dbReference>
<comment type="caution">
    <text evidence="13">The sequence shown here is derived from an EMBL/GenBank/DDBJ whole genome shotgun (WGS) entry which is preliminary data.</text>
</comment>
<evidence type="ECO:0000313" key="13">
    <source>
        <dbReference type="EMBL" id="CAI5758624.1"/>
    </source>
</evidence>
<evidence type="ECO:0000256" key="3">
    <source>
        <dbReference type="ARBA" id="ARBA00006375"/>
    </source>
</evidence>
<dbReference type="EMBL" id="CANTUO010000003">
    <property type="protein sequence ID" value="CAI5758624.1"/>
    <property type="molecule type" value="Genomic_DNA"/>
</dbReference>
<evidence type="ECO:0000256" key="11">
    <source>
        <dbReference type="PROSITE-ProRule" id="PRU00282"/>
    </source>
</evidence>
<comment type="similarity">
    <text evidence="3 12">Belongs to the mitochondrial carrier (TC 2.A.29) family.</text>
</comment>
<protein>
    <recommendedName>
        <fullName evidence="4">Mitochondrial thiamine pyrophosphate carrier 1</fullName>
    </recommendedName>
</protein>
<feature type="repeat" description="Solcar" evidence="11">
    <location>
        <begin position="10"/>
        <end position="95"/>
    </location>
</feature>
<evidence type="ECO:0000313" key="14">
    <source>
        <dbReference type="Proteomes" id="UP001152885"/>
    </source>
</evidence>
<dbReference type="PROSITE" id="PS50920">
    <property type="entry name" value="SOLCAR"/>
    <property type="match status" value="3"/>
</dbReference>
<keyword evidence="10 11" id="KW-0472">Membrane</keyword>
<feature type="repeat" description="Solcar" evidence="11">
    <location>
        <begin position="105"/>
        <end position="196"/>
    </location>
</feature>
<reference evidence="13" key="1">
    <citation type="submission" date="2022-12" db="EMBL/GenBank/DDBJ databases">
        <authorList>
            <person name="Brejova B."/>
        </authorList>
    </citation>
    <scope>NUCLEOTIDE SEQUENCE</scope>
</reference>
<dbReference type="GO" id="GO:1990575">
    <property type="term" value="P:mitochondrial L-ornithine transmembrane transport"/>
    <property type="evidence" value="ECO:0007669"/>
    <property type="project" value="TreeGrafter"/>
</dbReference>
<evidence type="ECO:0000256" key="4">
    <source>
        <dbReference type="ARBA" id="ARBA00021935"/>
    </source>
</evidence>
<dbReference type="GO" id="GO:0031966">
    <property type="term" value="C:mitochondrial membrane"/>
    <property type="evidence" value="ECO:0007669"/>
    <property type="project" value="UniProtKB-SubCell"/>
</dbReference>
<accession>A0A9W4XH55</accession>
<dbReference type="InterPro" id="IPR023395">
    <property type="entry name" value="MCP_dom_sf"/>
</dbReference>
<evidence type="ECO:0000256" key="9">
    <source>
        <dbReference type="ARBA" id="ARBA00023128"/>
    </source>
</evidence>